<gene>
    <name evidence="1" type="ORF">ALP8811_01493</name>
</gene>
<evidence type="ECO:0000313" key="1">
    <source>
        <dbReference type="EMBL" id="SPF76486.1"/>
    </source>
</evidence>
<proteinExistence type="predicted"/>
<dbReference type="EMBL" id="OMOI01000001">
    <property type="protein sequence ID" value="SPF76486.1"/>
    <property type="molecule type" value="Genomic_DNA"/>
</dbReference>
<protein>
    <submittedName>
        <fullName evidence="1">Uncharacterized protein</fullName>
    </submittedName>
</protein>
<name>A0A2R8AKF2_9RHOB</name>
<evidence type="ECO:0000313" key="2">
    <source>
        <dbReference type="Proteomes" id="UP000244911"/>
    </source>
</evidence>
<reference evidence="1 2" key="1">
    <citation type="submission" date="2018-03" db="EMBL/GenBank/DDBJ databases">
        <authorList>
            <person name="Keele B.F."/>
        </authorList>
    </citation>
    <scope>NUCLEOTIDE SEQUENCE [LARGE SCALE GENOMIC DNA]</scope>
    <source>
        <strain evidence="1 2">CECT 8811</strain>
    </source>
</reference>
<dbReference type="RefSeq" id="WP_108856483.1">
    <property type="nucleotide sequence ID" value="NZ_OMOI01000001.1"/>
</dbReference>
<sequence>MNSRTTTTVVAFAHPFELAGCPGALPAGQYPVIAEDELIQSLSFEAYRRTATFLVKESPGLTKFFPIRQEDLDQALVEDRALSERIHDSVAALSPPEDEI</sequence>
<organism evidence="1 2">
    <name type="scientific">Aliiroseovarius pelagivivens</name>
    <dbReference type="NCBI Taxonomy" id="1639690"/>
    <lineage>
        <taxon>Bacteria</taxon>
        <taxon>Pseudomonadati</taxon>
        <taxon>Pseudomonadota</taxon>
        <taxon>Alphaproteobacteria</taxon>
        <taxon>Rhodobacterales</taxon>
        <taxon>Paracoccaceae</taxon>
        <taxon>Aliiroseovarius</taxon>
    </lineage>
</organism>
<keyword evidence="2" id="KW-1185">Reference proteome</keyword>
<dbReference type="Proteomes" id="UP000244911">
    <property type="component" value="Unassembled WGS sequence"/>
</dbReference>
<accession>A0A2R8AKF2</accession>
<dbReference type="OrthoDB" id="8378722at2"/>
<dbReference type="AlphaFoldDB" id="A0A2R8AKF2"/>